<comment type="cofactor">
    <cofactor evidence="2">
        <name>Mg(2+)</name>
        <dbReference type="ChEBI" id="CHEBI:18420"/>
    </cofactor>
</comment>
<dbReference type="Pfam" id="PF01071">
    <property type="entry name" value="GARS_A"/>
    <property type="match status" value="1"/>
</dbReference>
<dbReference type="InterPro" id="IPR013815">
    <property type="entry name" value="ATP_grasp_subdomain_1"/>
</dbReference>
<gene>
    <name evidence="16" type="ORF">MNBD_ALPHA01-2285</name>
</gene>
<dbReference type="GO" id="GO:0046872">
    <property type="term" value="F:metal ion binding"/>
    <property type="evidence" value="ECO:0007669"/>
    <property type="project" value="UniProtKB-KW"/>
</dbReference>
<dbReference type="GO" id="GO:0006189">
    <property type="term" value="P:'de novo' IMP biosynthetic process"/>
    <property type="evidence" value="ECO:0007669"/>
    <property type="project" value="UniProtKB-UniPathway"/>
</dbReference>
<protein>
    <recommendedName>
        <fullName evidence="4">phosphoribosylamine--glycine ligase</fullName>
        <ecNumber evidence="4">6.3.4.13</ecNumber>
    </recommendedName>
    <alternativeName>
        <fullName evidence="13">Glycinamide ribonucleotide synthetase</fullName>
    </alternativeName>
    <alternativeName>
        <fullName evidence="14">Phosphoribosylglycinamide synthetase</fullName>
    </alternativeName>
</protein>
<sequence>MNILVIGSGGREHALVWKISQSPLVKQIYVAPGNGGMGGLARLVDLNSSDHDAVVDFCRKQDIGLVVVGPEAPLVGGLVDRLEAEDITAFGPTAHAAQLEGSKGFTKDICARYNIPTAAYGRFTDAAKARDFVSRKATPIVIKADGLAAGKGVIIAQSTEQAHAAIDDILAGQFGEAGAELVVEEFLVGEEASFFALCDGDNILPLATAQDHKQVGEGDTGPNTGGMGAYSPAPVMTSEMTRRTIDEIILPTVAAMKAEGHPFKGIFFAGLMITDKGPELIEYNVRFGDPECQVLMMRMKSDIVPALIACAKGGVDQIDMTWHDRPALTVVMAAKGYPGSYDKNTEIRNLDQAGQVADSCIFHAGTRKEKGRILAIGGRVLNVTAMGDSVSDARDRAYKALDLIDWDQGFCRRDIGWRAILREQK</sequence>
<evidence type="ECO:0000256" key="2">
    <source>
        <dbReference type="ARBA" id="ARBA00001946"/>
    </source>
</evidence>
<dbReference type="AlphaFoldDB" id="A0A3B0SX47"/>
<dbReference type="FunFam" id="3.40.50.20:FF:000006">
    <property type="entry name" value="Phosphoribosylamine--glycine ligase, chloroplastic"/>
    <property type="match status" value="1"/>
</dbReference>
<dbReference type="PANTHER" id="PTHR43472:SF1">
    <property type="entry name" value="PHOSPHORIBOSYLAMINE--GLYCINE LIGASE, CHLOROPLASTIC"/>
    <property type="match status" value="1"/>
</dbReference>
<dbReference type="Gene3D" id="3.30.1490.20">
    <property type="entry name" value="ATP-grasp fold, A domain"/>
    <property type="match status" value="1"/>
</dbReference>
<dbReference type="SUPFAM" id="SSF51246">
    <property type="entry name" value="Rudiment single hybrid motif"/>
    <property type="match status" value="1"/>
</dbReference>
<keyword evidence="7" id="KW-0547">Nucleotide-binding</keyword>
<evidence type="ECO:0000256" key="11">
    <source>
        <dbReference type="ARBA" id="ARBA00023211"/>
    </source>
</evidence>
<evidence type="ECO:0000256" key="12">
    <source>
        <dbReference type="ARBA" id="ARBA00038345"/>
    </source>
</evidence>
<evidence type="ECO:0000256" key="13">
    <source>
        <dbReference type="ARBA" id="ARBA00042242"/>
    </source>
</evidence>
<dbReference type="InterPro" id="IPR020561">
    <property type="entry name" value="PRibGlycinamid_synth_ATP-grasp"/>
</dbReference>
<evidence type="ECO:0000256" key="4">
    <source>
        <dbReference type="ARBA" id="ARBA00013255"/>
    </source>
</evidence>
<dbReference type="InterPro" id="IPR037123">
    <property type="entry name" value="PRibGlycinamide_synth_C_sf"/>
</dbReference>
<keyword evidence="8" id="KW-0658">Purine biosynthesis</keyword>
<dbReference type="HAMAP" id="MF_00138">
    <property type="entry name" value="GARS"/>
    <property type="match status" value="1"/>
</dbReference>
<dbReference type="UniPathway" id="UPA00074">
    <property type="reaction ID" value="UER00125"/>
</dbReference>
<dbReference type="PROSITE" id="PS00184">
    <property type="entry name" value="GARS"/>
    <property type="match status" value="1"/>
</dbReference>
<proteinExistence type="inferred from homology"/>
<dbReference type="EC" id="6.3.4.13" evidence="4"/>
<accession>A0A3B0SX47</accession>
<dbReference type="InterPro" id="IPR011054">
    <property type="entry name" value="Rudment_hybrid_motif"/>
</dbReference>
<reference evidence="16" key="1">
    <citation type="submission" date="2018-06" db="EMBL/GenBank/DDBJ databases">
        <authorList>
            <person name="Zhirakovskaya E."/>
        </authorList>
    </citation>
    <scope>NUCLEOTIDE SEQUENCE</scope>
</reference>
<dbReference type="SUPFAM" id="SSF52440">
    <property type="entry name" value="PreATP-grasp domain"/>
    <property type="match status" value="1"/>
</dbReference>
<evidence type="ECO:0000256" key="8">
    <source>
        <dbReference type="ARBA" id="ARBA00022755"/>
    </source>
</evidence>
<dbReference type="SMART" id="SM01209">
    <property type="entry name" value="GARS_A"/>
    <property type="match status" value="1"/>
</dbReference>
<dbReference type="Gene3D" id="3.30.470.20">
    <property type="entry name" value="ATP-grasp fold, B domain"/>
    <property type="match status" value="1"/>
</dbReference>
<evidence type="ECO:0000256" key="14">
    <source>
        <dbReference type="ARBA" id="ARBA00042864"/>
    </source>
</evidence>
<evidence type="ECO:0000313" key="16">
    <source>
        <dbReference type="EMBL" id="VAW06862.1"/>
    </source>
</evidence>
<keyword evidence="10" id="KW-0460">Magnesium</keyword>
<evidence type="ECO:0000256" key="3">
    <source>
        <dbReference type="ARBA" id="ARBA00005174"/>
    </source>
</evidence>
<dbReference type="Gene3D" id="3.40.50.20">
    <property type="match status" value="1"/>
</dbReference>
<keyword evidence="9" id="KW-0067">ATP-binding</keyword>
<dbReference type="InterPro" id="IPR020560">
    <property type="entry name" value="PRibGlycinamide_synth_C-dom"/>
</dbReference>
<evidence type="ECO:0000256" key="9">
    <source>
        <dbReference type="ARBA" id="ARBA00022840"/>
    </source>
</evidence>
<evidence type="ECO:0000256" key="1">
    <source>
        <dbReference type="ARBA" id="ARBA00001936"/>
    </source>
</evidence>
<dbReference type="InterPro" id="IPR020559">
    <property type="entry name" value="PRibGlycinamide_synth_CS"/>
</dbReference>
<feature type="domain" description="ATP-grasp" evidence="15">
    <location>
        <begin position="107"/>
        <end position="312"/>
    </location>
</feature>
<dbReference type="Pfam" id="PF02844">
    <property type="entry name" value="GARS_N"/>
    <property type="match status" value="1"/>
</dbReference>
<name>A0A3B0SX47_9ZZZZ</name>
<dbReference type="Gene3D" id="3.90.600.10">
    <property type="entry name" value="Phosphoribosylglycinamide synthetase, C-terminal domain"/>
    <property type="match status" value="1"/>
</dbReference>
<dbReference type="GO" id="GO:0009113">
    <property type="term" value="P:purine nucleobase biosynthetic process"/>
    <property type="evidence" value="ECO:0007669"/>
    <property type="project" value="InterPro"/>
</dbReference>
<evidence type="ECO:0000256" key="5">
    <source>
        <dbReference type="ARBA" id="ARBA00022598"/>
    </source>
</evidence>
<dbReference type="InterPro" id="IPR000115">
    <property type="entry name" value="PRibGlycinamide_synth"/>
</dbReference>
<dbReference type="FunFam" id="3.30.470.20:FF:000031">
    <property type="entry name" value="Phosphoribosylamine--glycine ligase"/>
    <property type="match status" value="1"/>
</dbReference>
<dbReference type="PANTHER" id="PTHR43472">
    <property type="entry name" value="PHOSPHORIBOSYLAMINE--GLYCINE LIGASE"/>
    <property type="match status" value="1"/>
</dbReference>
<evidence type="ECO:0000259" key="15">
    <source>
        <dbReference type="PROSITE" id="PS50975"/>
    </source>
</evidence>
<dbReference type="PROSITE" id="PS50975">
    <property type="entry name" value="ATP_GRASP"/>
    <property type="match status" value="1"/>
</dbReference>
<dbReference type="GO" id="GO:0004637">
    <property type="term" value="F:phosphoribosylamine-glycine ligase activity"/>
    <property type="evidence" value="ECO:0007669"/>
    <property type="project" value="UniProtKB-EC"/>
</dbReference>
<dbReference type="SMART" id="SM01210">
    <property type="entry name" value="GARS_C"/>
    <property type="match status" value="1"/>
</dbReference>
<dbReference type="NCBIfam" id="TIGR00877">
    <property type="entry name" value="purD"/>
    <property type="match status" value="1"/>
</dbReference>
<keyword evidence="11" id="KW-0464">Manganese</keyword>
<comment type="similarity">
    <text evidence="12">Belongs to the GARS family.</text>
</comment>
<evidence type="ECO:0000256" key="6">
    <source>
        <dbReference type="ARBA" id="ARBA00022723"/>
    </source>
</evidence>
<dbReference type="EMBL" id="UOEJ01000252">
    <property type="protein sequence ID" value="VAW06862.1"/>
    <property type="molecule type" value="Genomic_DNA"/>
</dbReference>
<evidence type="ECO:0000256" key="10">
    <source>
        <dbReference type="ARBA" id="ARBA00022842"/>
    </source>
</evidence>
<keyword evidence="6" id="KW-0479">Metal-binding</keyword>
<comment type="pathway">
    <text evidence="3">Purine metabolism; IMP biosynthesis via de novo pathway; N(1)-(5-phospho-D-ribosyl)glycinamide from 5-phospho-alpha-D-ribose 1-diphosphate: step 2/2.</text>
</comment>
<comment type="cofactor">
    <cofactor evidence="1">
        <name>Mn(2+)</name>
        <dbReference type="ChEBI" id="CHEBI:29035"/>
    </cofactor>
</comment>
<dbReference type="GO" id="GO:0005524">
    <property type="term" value="F:ATP binding"/>
    <property type="evidence" value="ECO:0007669"/>
    <property type="project" value="UniProtKB-KW"/>
</dbReference>
<keyword evidence="5 16" id="KW-0436">Ligase</keyword>
<dbReference type="InterPro" id="IPR011761">
    <property type="entry name" value="ATP-grasp"/>
</dbReference>
<dbReference type="FunFam" id="3.90.600.10:FF:000001">
    <property type="entry name" value="Trifunctional purine biosynthetic protein adenosine-3"/>
    <property type="match status" value="1"/>
</dbReference>
<dbReference type="SUPFAM" id="SSF56059">
    <property type="entry name" value="Glutathione synthetase ATP-binding domain-like"/>
    <property type="match status" value="1"/>
</dbReference>
<dbReference type="Pfam" id="PF02843">
    <property type="entry name" value="GARS_C"/>
    <property type="match status" value="1"/>
</dbReference>
<dbReference type="InterPro" id="IPR016185">
    <property type="entry name" value="PreATP-grasp_dom_sf"/>
</dbReference>
<dbReference type="InterPro" id="IPR020562">
    <property type="entry name" value="PRibGlycinamide_synth_N"/>
</dbReference>
<organism evidence="16">
    <name type="scientific">hydrothermal vent metagenome</name>
    <dbReference type="NCBI Taxonomy" id="652676"/>
    <lineage>
        <taxon>unclassified sequences</taxon>
        <taxon>metagenomes</taxon>
        <taxon>ecological metagenomes</taxon>
    </lineage>
</organism>
<evidence type="ECO:0000256" key="7">
    <source>
        <dbReference type="ARBA" id="ARBA00022741"/>
    </source>
</evidence>